<evidence type="ECO:0000313" key="2">
    <source>
        <dbReference type="EMBL" id="GKT24327.1"/>
    </source>
</evidence>
<keyword evidence="3" id="KW-1185">Reference proteome</keyword>
<dbReference type="SUPFAM" id="SSF51735">
    <property type="entry name" value="NAD(P)-binding Rossmann-fold domains"/>
    <property type="match status" value="2"/>
</dbReference>
<organism evidence="2 3">
    <name type="scientific">Aduncisulcus paluster</name>
    <dbReference type="NCBI Taxonomy" id="2918883"/>
    <lineage>
        <taxon>Eukaryota</taxon>
        <taxon>Metamonada</taxon>
        <taxon>Carpediemonas-like organisms</taxon>
        <taxon>Aduncisulcus</taxon>
    </lineage>
</organism>
<name>A0ABQ5K0D7_9EUKA</name>
<dbReference type="EMBL" id="BQXS01012517">
    <property type="protein sequence ID" value="GKT24327.1"/>
    <property type="molecule type" value="Genomic_DNA"/>
</dbReference>
<feature type="region of interest" description="Disordered" evidence="1">
    <location>
        <begin position="103"/>
        <end position="140"/>
    </location>
</feature>
<dbReference type="Proteomes" id="UP001057375">
    <property type="component" value="Unassembled WGS sequence"/>
</dbReference>
<protein>
    <submittedName>
        <fullName evidence="2">Uncharacterized protein</fullName>
    </submittedName>
</protein>
<reference evidence="2" key="1">
    <citation type="submission" date="2022-03" db="EMBL/GenBank/DDBJ databases">
        <title>Draft genome sequence of Aduncisulcus paluster, a free-living microaerophilic Fornicata.</title>
        <authorList>
            <person name="Yuyama I."/>
            <person name="Kume K."/>
            <person name="Tamura T."/>
            <person name="Inagaki Y."/>
            <person name="Hashimoto T."/>
        </authorList>
    </citation>
    <scope>NUCLEOTIDE SEQUENCE</scope>
    <source>
        <strain evidence="2">NY0171</strain>
    </source>
</reference>
<accession>A0ABQ5K0D7</accession>
<sequence>MERVGIIILGSNGGVGRAVTRAVKESGYSTICVSRKPDPGNSFSDVSILGDCSQQAFWDEILDVVDFIAYDDDYKKRYFKYAYYQQPIRLQSALRERKSRIQEDKRLEEEKRRAEEREMKRQDEIRRKKKEEDAEQARRQNAVEEKLKVLTEQKTKKESEIKKRYTEQIEKKKEMAEKYHYELDIEKEEKEMQKEIESLEITFTEQIKTIQIDRERQKRHFEAVRVLLSEKQKREEAERRRKEESSLLSEKSATKYIVVGIIICTGCLDLVPLQQTSLDVLTHHIQAHVHPSLLALRFASVHWPLCVVMSMGSTCCEEGEGDACAYVVAKHALLGLKRSADEDLWGLPLKFEVIFPGNIKTPMWEKAGVQPPEDCVDVRGVAVGCVEKMVKMLEGQSQYALEFLEE</sequence>
<comment type="caution">
    <text evidence="2">The sequence shown here is derived from an EMBL/GenBank/DDBJ whole genome shotgun (WGS) entry which is preliminary data.</text>
</comment>
<evidence type="ECO:0000256" key="1">
    <source>
        <dbReference type="SAM" id="MobiDB-lite"/>
    </source>
</evidence>
<proteinExistence type="predicted"/>
<dbReference type="Gene3D" id="3.40.50.720">
    <property type="entry name" value="NAD(P)-binding Rossmann-like Domain"/>
    <property type="match status" value="2"/>
</dbReference>
<dbReference type="InterPro" id="IPR036291">
    <property type="entry name" value="NAD(P)-bd_dom_sf"/>
</dbReference>
<evidence type="ECO:0000313" key="3">
    <source>
        <dbReference type="Proteomes" id="UP001057375"/>
    </source>
</evidence>
<gene>
    <name evidence="2" type="ORF">ADUPG1_012700</name>
</gene>